<proteinExistence type="predicted"/>
<dbReference type="EMBL" id="PDEQ01000006">
    <property type="protein sequence ID" value="PEN12711.1"/>
    <property type="molecule type" value="Genomic_DNA"/>
</dbReference>
<feature type="region of interest" description="Disordered" evidence="1">
    <location>
        <begin position="310"/>
        <end position="330"/>
    </location>
</feature>
<gene>
    <name evidence="3" type="ORF">CRI94_11830</name>
</gene>
<comment type="caution">
    <text evidence="3">The sequence shown here is derived from an EMBL/GenBank/DDBJ whole genome shotgun (WGS) entry which is preliminary data.</text>
</comment>
<dbReference type="PROSITE" id="PS51257">
    <property type="entry name" value="PROKAR_LIPOPROTEIN"/>
    <property type="match status" value="1"/>
</dbReference>
<evidence type="ECO:0000256" key="2">
    <source>
        <dbReference type="SAM" id="SignalP"/>
    </source>
</evidence>
<dbReference type="Proteomes" id="UP000220102">
    <property type="component" value="Unassembled WGS sequence"/>
</dbReference>
<dbReference type="AlphaFoldDB" id="A0A2A8CVT2"/>
<keyword evidence="2" id="KW-0732">Signal</keyword>
<name>A0A2A8CVT2_9BACT</name>
<protein>
    <recommendedName>
        <fullName evidence="5">DUF4382 domain-containing protein</fullName>
    </recommendedName>
</protein>
<accession>A0A2A8CVT2</accession>
<feature type="chain" id="PRO_5013309732" description="DUF4382 domain-containing protein" evidence="2">
    <location>
        <begin position="21"/>
        <end position="330"/>
    </location>
</feature>
<evidence type="ECO:0000313" key="3">
    <source>
        <dbReference type="EMBL" id="PEN12711.1"/>
    </source>
</evidence>
<feature type="signal peptide" evidence="2">
    <location>
        <begin position="1"/>
        <end position="20"/>
    </location>
</feature>
<evidence type="ECO:0000313" key="4">
    <source>
        <dbReference type="Proteomes" id="UP000220102"/>
    </source>
</evidence>
<feature type="compositionally biased region" description="Polar residues" evidence="1">
    <location>
        <begin position="311"/>
        <end position="320"/>
    </location>
</feature>
<dbReference type="OrthoDB" id="1451403at2"/>
<sequence>MTILTRLLGPLLFATLVAGGALVGAGCDGQGGGMQERDRQEDDPAAVSYELKAQPNDGAFPLGRSGQVTFYDLGGDSTLVTLDLAASLNRRPEPGPPQVSFATSIRRGRVSRGGERIYRLSPIDARTTALESARLVMEPIDAFLNLDGHVQIRERIADTTVISQGNIGTNADGVTRDAGLELVTDPRTLVLDLHAVPNEGRAVPDGRAGTVRFRELTHGKTLVTVALDPAPSSGSTGADVAHPVYIRGKSASGGVDITLALSPISGMDPAARSSRIIRKRFEVFTDIDGHVTVHESNANRSIILARGNIEATASPSGNDGSENDGPMQDE</sequence>
<organism evidence="3 4">
    <name type="scientific">Longibacter salinarum</name>
    <dbReference type="NCBI Taxonomy" id="1850348"/>
    <lineage>
        <taxon>Bacteria</taxon>
        <taxon>Pseudomonadati</taxon>
        <taxon>Rhodothermota</taxon>
        <taxon>Rhodothermia</taxon>
        <taxon>Rhodothermales</taxon>
        <taxon>Salisaetaceae</taxon>
        <taxon>Longibacter</taxon>
    </lineage>
</organism>
<dbReference type="RefSeq" id="WP_098076006.1">
    <property type="nucleotide sequence ID" value="NZ_PDEQ01000006.1"/>
</dbReference>
<evidence type="ECO:0008006" key="5">
    <source>
        <dbReference type="Google" id="ProtNLM"/>
    </source>
</evidence>
<reference evidence="3 4" key="1">
    <citation type="submission" date="2017-10" db="EMBL/GenBank/DDBJ databases">
        <title>Draft genome of Longibacter Salinarum.</title>
        <authorList>
            <person name="Goh K.M."/>
            <person name="Shamsir M.S."/>
            <person name="Lim S.W."/>
        </authorList>
    </citation>
    <scope>NUCLEOTIDE SEQUENCE [LARGE SCALE GENOMIC DNA]</scope>
    <source>
        <strain evidence="3 4">KCTC 52045</strain>
    </source>
</reference>
<keyword evidence="4" id="KW-1185">Reference proteome</keyword>
<evidence type="ECO:0000256" key="1">
    <source>
        <dbReference type="SAM" id="MobiDB-lite"/>
    </source>
</evidence>